<reference evidence="10" key="1">
    <citation type="journal article" date="2021" name="Front. Microbiol.">
        <title>Comprehensive Comparative Genomics and Phenotyping of Methylobacterium Species.</title>
        <authorList>
            <person name="Alessa O."/>
            <person name="Ogura Y."/>
            <person name="Fujitani Y."/>
            <person name="Takami H."/>
            <person name="Hayashi T."/>
            <person name="Sahin N."/>
            <person name="Tani A."/>
        </authorList>
    </citation>
    <scope>NUCLEOTIDE SEQUENCE</scope>
    <source>
        <strain evidence="10">DSM 19015</strain>
    </source>
</reference>
<evidence type="ECO:0000256" key="1">
    <source>
        <dbReference type="ARBA" id="ARBA00000213"/>
    </source>
</evidence>
<feature type="domain" description="DNA topoisomerase I catalytic core eukaryotic-type" evidence="8">
    <location>
        <begin position="102"/>
        <end position="318"/>
    </location>
</feature>
<dbReference type="InterPro" id="IPR049331">
    <property type="entry name" value="Top1B_N_bact"/>
</dbReference>
<evidence type="ECO:0000256" key="4">
    <source>
        <dbReference type="ARBA" id="ARBA00023029"/>
    </source>
</evidence>
<dbReference type="InterPro" id="IPR014711">
    <property type="entry name" value="TopoI_cat_a-hlx-sub_euk"/>
</dbReference>
<protein>
    <recommendedName>
        <fullName evidence="3">DNA topoisomerase</fullName>
        <ecNumber evidence="3">5.6.2.1</ecNumber>
    </recommendedName>
</protein>
<proteinExistence type="inferred from homology"/>
<gene>
    <name evidence="10" type="ORF">OCOJLMKI_1372</name>
</gene>
<comment type="caution">
    <text evidence="10">The sequence shown here is derived from an EMBL/GenBank/DDBJ whole genome shotgun (WGS) entry which is preliminary data.</text>
</comment>
<dbReference type="Pfam" id="PF21338">
    <property type="entry name" value="Top1B_N_bact"/>
    <property type="match status" value="1"/>
</dbReference>
<name>A0ABQ4RXD0_9HYPH</name>
<dbReference type="InterPro" id="IPR011010">
    <property type="entry name" value="DNA_brk_join_enz"/>
</dbReference>
<organism evidence="10 11">
    <name type="scientific">Methylobacterium iners</name>
    <dbReference type="NCBI Taxonomy" id="418707"/>
    <lineage>
        <taxon>Bacteria</taxon>
        <taxon>Pseudomonadati</taxon>
        <taxon>Pseudomonadota</taxon>
        <taxon>Alphaproteobacteria</taxon>
        <taxon>Hyphomicrobiales</taxon>
        <taxon>Methylobacteriaceae</taxon>
        <taxon>Methylobacterium</taxon>
    </lineage>
</organism>
<evidence type="ECO:0000313" key="11">
    <source>
        <dbReference type="Proteomes" id="UP001055125"/>
    </source>
</evidence>
<comment type="catalytic activity">
    <reaction evidence="1">
        <text>ATP-independent breakage of single-stranded DNA, followed by passage and rejoining.</text>
        <dbReference type="EC" id="5.6.2.1"/>
    </reaction>
</comment>
<feature type="region of interest" description="Disordered" evidence="7">
    <location>
        <begin position="361"/>
        <end position="398"/>
    </location>
</feature>
<dbReference type="InterPro" id="IPR001631">
    <property type="entry name" value="TopoI"/>
</dbReference>
<dbReference type="InterPro" id="IPR013500">
    <property type="entry name" value="TopoI_cat_euk"/>
</dbReference>
<keyword evidence="4" id="KW-0799">Topoisomerase</keyword>
<comment type="similarity">
    <text evidence="2">Belongs to the type IB topoisomerase family.</text>
</comment>
<evidence type="ECO:0000256" key="6">
    <source>
        <dbReference type="ARBA" id="ARBA00023235"/>
    </source>
</evidence>
<dbReference type="Proteomes" id="UP001055125">
    <property type="component" value="Unassembled WGS sequence"/>
</dbReference>
<dbReference type="InterPro" id="IPR035447">
    <property type="entry name" value="DNA_topo_I_N_sf"/>
</dbReference>
<keyword evidence="5" id="KW-0238">DNA-binding</keyword>
<dbReference type="Pfam" id="PF01028">
    <property type="entry name" value="Topoisom_I"/>
    <property type="match status" value="1"/>
</dbReference>
<dbReference type="PROSITE" id="PS52038">
    <property type="entry name" value="TOPO_IB_2"/>
    <property type="match status" value="1"/>
</dbReference>
<dbReference type="PRINTS" id="PR00416">
    <property type="entry name" value="EUTPISMRASEI"/>
</dbReference>
<dbReference type="EMBL" id="BPQP01000019">
    <property type="protein sequence ID" value="GJD94170.1"/>
    <property type="molecule type" value="Genomic_DNA"/>
</dbReference>
<keyword evidence="6" id="KW-0413">Isomerase</keyword>
<dbReference type="SUPFAM" id="SSF55869">
    <property type="entry name" value="DNA topoisomerase I domain"/>
    <property type="match status" value="1"/>
</dbReference>
<dbReference type="Gene3D" id="1.10.132.120">
    <property type="match status" value="1"/>
</dbReference>
<evidence type="ECO:0000313" key="10">
    <source>
        <dbReference type="EMBL" id="GJD94170.1"/>
    </source>
</evidence>
<evidence type="ECO:0000256" key="2">
    <source>
        <dbReference type="ARBA" id="ARBA00006645"/>
    </source>
</evidence>
<keyword evidence="11" id="KW-1185">Reference proteome</keyword>
<dbReference type="SUPFAM" id="SSF56349">
    <property type="entry name" value="DNA breaking-rejoining enzymes"/>
    <property type="match status" value="1"/>
</dbReference>
<dbReference type="RefSeq" id="WP_238243358.1">
    <property type="nucleotide sequence ID" value="NZ_BPQP01000019.1"/>
</dbReference>
<evidence type="ECO:0000259" key="8">
    <source>
        <dbReference type="Pfam" id="PF01028"/>
    </source>
</evidence>
<evidence type="ECO:0000256" key="5">
    <source>
        <dbReference type="ARBA" id="ARBA00023125"/>
    </source>
</evidence>
<evidence type="ECO:0000259" key="9">
    <source>
        <dbReference type="Pfam" id="PF21338"/>
    </source>
</evidence>
<evidence type="ECO:0000256" key="3">
    <source>
        <dbReference type="ARBA" id="ARBA00012891"/>
    </source>
</evidence>
<reference evidence="10" key="2">
    <citation type="submission" date="2021-08" db="EMBL/GenBank/DDBJ databases">
        <authorList>
            <person name="Tani A."/>
            <person name="Ola A."/>
            <person name="Ogura Y."/>
            <person name="Katsura K."/>
            <person name="Hayashi T."/>
        </authorList>
    </citation>
    <scope>NUCLEOTIDE SEQUENCE</scope>
    <source>
        <strain evidence="10">DSM 19015</strain>
    </source>
</reference>
<dbReference type="Gene3D" id="3.90.15.10">
    <property type="entry name" value="Topoisomerase I, Chain A, domain 3"/>
    <property type="match status" value="1"/>
</dbReference>
<evidence type="ECO:0000256" key="7">
    <source>
        <dbReference type="SAM" id="MobiDB-lite"/>
    </source>
</evidence>
<sequence>MLSECEGSSAGIADPREAAREAGLTYVDDGMPGLTRRKSGTGFSYRDAKGEPVRDPATLARIRSLAIPPAYTDVWICPRANGHIQATGRDAKGRKQYRYHPDFRQARESTKFEHIMAFADALPGLRARIDRDMKRPGLSREKVLATVVHLLETTLIRVGNDDYAKSNRSYGLTTLRNPHVKVEGTELKFRFRGKSGKTWNLSIKDRRVAKIVKACQELPGQELFQYLDEEGERRDVTSADVNAYLREITGQDITAKDFRTWAGTVLAALALQEFEAFDSEAAAKRNLRAAIEGVAARLGNTPTICRKCYIHPQVLDSYVEGALLLQVKDAVEDELRDDLERLRPEEAAVLTLLQGRLAAAEAASPAGKSRPLRAAQGKAEGTRKRRAAGGDVPRAVAS</sequence>
<dbReference type="Gene3D" id="3.30.66.10">
    <property type="entry name" value="DNA topoisomerase I domain"/>
    <property type="match status" value="1"/>
</dbReference>
<dbReference type="EC" id="5.6.2.1" evidence="3"/>
<accession>A0ABQ4RXD0</accession>
<feature type="domain" description="DNA topoisomerase IB N-terminal" evidence="9">
    <location>
        <begin position="42"/>
        <end position="90"/>
    </location>
</feature>